<dbReference type="EMBL" id="JBHSOF010000022">
    <property type="protein sequence ID" value="MFC5665019.1"/>
    <property type="molecule type" value="Genomic_DNA"/>
</dbReference>
<accession>A0ABW0X711</accession>
<dbReference type="Proteomes" id="UP001595975">
    <property type="component" value="Unassembled WGS sequence"/>
</dbReference>
<comment type="caution">
    <text evidence="1">The sequence shown here is derived from an EMBL/GenBank/DDBJ whole genome shotgun (WGS) entry which is preliminary data.</text>
</comment>
<keyword evidence="2" id="KW-1185">Reference proteome</keyword>
<proteinExistence type="predicted"/>
<dbReference type="RefSeq" id="WP_380226708.1">
    <property type="nucleotide sequence ID" value="NZ_JBHSOF010000022.1"/>
</dbReference>
<protein>
    <submittedName>
        <fullName evidence="1">Uncharacterized protein</fullName>
    </submittedName>
</protein>
<evidence type="ECO:0000313" key="1">
    <source>
        <dbReference type="EMBL" id="MFC5665019.1"/>
    </source>
</evidence>
<gene>
    <name evidence="1" type="ORF">ACFP3U_18785</name>
</gene>
<sequence length="90" mass="10258">MIVRDADGIELPDPEKAAPADLWRVLRMFPGIADDMEREPHSFTIAGPLLLSQFERLSDLSQWVTKCVHRLHDELADNLHNGRGPWTPED</sequence>
<name>A0ABW0X711_9ACTN</name>
<evidence type="ECO:0000313" key="2">
    <source>
        <dbReference type="Proteomes" id="UP001595975"/>
    </source>
</evidence>
<reference evidence="2" key="1">
    <citation type="journal article" date="2019" name="Int. J. Syst. Evol. Microbiol.">
        <title>The Global Catalogue of Microorganisms (GCM) 10K type strain sequencing project: providing services to taxonomists for standard genome sequencing and annotation.</title>
        <authorList>
            <consortium name="The Broad Institute Genomics Platform"/>
            <consortium name="The Broad Institute Genome Sequencing Center for Infectious Disease"/>
            <person name="Wu L."/>
            <person name="Ma J."/>
        </authorList>
    </citation>
    <scope>NUCLEOTIDE SEQUENCE [LARGE SCALE GENOMIC DNA]</scope>
    <source>
        <strain evidence="2">CGMCC 4.1437</strain>
    </source>
</reference>
<organism evidence="1 2">
    <name type="scientific">Kitasatospora misakiensis</name>
    <dbReference type="NCBI Taxonomy" id="67330"/>
    <lineage>
        <taxon>Bacteria</taxon>
        <taxon>Bacillati</taxon>
        <taxon>Actinomycetota</taxon>
        <taxon>Actinomycetes</taxon>
        <taxon>Kitasatosporales</taxon>
        <taxon>Streptomycetaceae</taxon>
        <taxon>Kitasatospora</taxon>
    </lineage>
</organism>